<dbReference type="InterPro" id="IPR013249">
    <property type="entry name" value="RNA_pol_sigma70_r4_t2"/>
</dbReference>
<feature type="domain" description="RNA polymerase sigma-70 region 2" evidence="6">
    <location>
        <begin position="19"/>
        <end position="83"/>
    </location>
</feature>
<keyword evidence="9" id="KW-1185">Reference proteome</keyword>
<dbReference type="InterPro" id="IPR036388">
    <property type="entry name" value="WH-like_DNA-bd_sf"/>
</dbReference>
<dbReference type="Pfam" id="PF08281">
    <property type="entry name" value="Sigma70_r4_2"/>
    <property type="match status" value="1"/>
</dbReference>
<dbReference type="InterPro" id="IPR007627">
    <property type="entry name" value="RNA_pol_sigma70_r2"/>
</dbReference>
<dbReference type="Pfam" id="PF04542">
    <property type="entry name" value="Sigma70_r2"/>
    <property type="match status" value="1"/>
</dbReference>
<dbReference type="PANTHER" id="PTHR43133:SF63">
    <property type="entry name" value="RNA POLYMERASE SIGMA FACTOR FECI-RELATED"/>
    <property type="match status" value="1"/>
</dbReference>
<keyword evidence="3" id="KW-0731">Sigma factor</keyword>
<dbReference type="PANTHER" id="PTHR43133">
    <property type="entry name" value="RNA POLYMERASE ECF-TYPE SIGMA FACTO"/>
    <property type="match status" value="1"/>
</dbReference>
<gene>
    <name evidence="8" type="ORF">ACFMB1_19850</name>
</gene>
<sequence length="206" mass="23457">MQNKDENPPSEHGTLASAFLRYRESLRRYIARLTIRPEDVEDILQDTFVSVHRLESAESIRSPKFYLYAVARRTAYRELKRQAARVAESIDEAIEKGDEPAADIAPLDEALESRRYFETLSDVVAELSPQCRRVFVLRKVFGFSHKEISAAMGISISTTEKYLARAMARCLQDHRLSEFRDGNETDGCSQAAPVQKTMPAQKPMNE</sequence>
<dbReference type="RefSeq" id="WP_379882935.1">
    <property type="nucleotide sequence ID" value="NZ_JBHPON010000004.1"/>
</dbReference>
<dbReference type="InterPro" id="IPR013324">
    <property type="entry name" value="RNA_pol_sigma_r3/r4-like"/>
</dbReference>
<dbReference type="Proteomes" id="UP001596116">
    <property type="component" value="Unassembled WGS sequence"/>
</dbReference>
<organism evidence="8 9">
    <name type="scientific">Hyphococcus aureus</name>
    <dbReference type="NCBI Taxonomy" id="2666033"/>
    <lineage>
        <taxon>Bacteria</taxon>
        <taxon>Pseudomonadati</taxon>
        <taxon>Pseudomonadota</taxon>
        <taxon>Alphaproteobacteria</taxon>
        <taxon>Parvularculales</taxon>
        <taxon>Parvularculaceae</taxon>
        <taxon>Hyphococcus</taxon>
    </lineage>
</organism>
<evidence type="ECO:0000259" key="7">
    <source>
        <dbReference type="Pfam" id="PF08281"/>
    </source>
</evidence>
<comment type="similarity">
    <text evidence="1">Belongs to the sigma-70 factor family. ECF subfamily.</text>
</comment>
<dbReference type="SUPFAM" id="SSF88659">
    <property type="entry name" value="Sigma3 and sigma4 domains of RNA polymerase sigma factors"/>
    <property type="match status" value="1"/>
</dbReference>
<evidence type="ECO:0000313" key="9">
    <source>
        <dbReference type="Proteomes" id="UP001596116"/>
    </source>
</evidence>
<proteinExistence type="inferred from homology"/>
<evidence type="ECO:0000256" key="3">
    <source>
        <dbReference type="ARBA" id="ARBA00023082"/>
    </source>
</evidence>
<name>A0ABW1L0V5_9PROT</name>
<dbReference type="InterPro" id="IPR039425">
    <property type="entry name" value="RNA_pol_sigma-70-like"/>
</dbReference>
<feature type="domain" description="RNA polymerase sigma factor 70 region 4 type 2" evidence="7">
    <location>
        <begin position="120"/>
        <end position="170"/>
    </location>
</feature>
<reference evidence="8 9" key="1">
    <citation type="submission" date="2024-09" db="EMBL/GenBank/DDBJ databases">
        <authorList>
            <person name="Zhang Z.-H."/>
        </authorList>
    </citation>
    <scope>NUCLEOTIDE SEQUENCE [LARGE SCALE GENOMIC DNA]</scope>
    <source>
        <strain evidence="8 9">HHTR114</strain>
    </source>
</reference>
<dbReference type="Gene3D" id="1.10.1740.10">
    <property type="match status" value="1"/>
</dbReference>
<dbReference type="InterPro" id="IPR013325">
    <property type="entry name" value="RNA_pol_sigma_r2"/>
</dbReference>
<evidence type="ECO:0000256" key="5">
    <source>
        <dbReference type="SAM" id="MobiDB-lite"/>
    </source>
</evidence>
<dbReference type="InterPro" id="IPR014284">
    <property type="entry name" value="RNA_pol_sigma-70_dom"/>
</dbReference>
<evidence type="ECO:0000256" key="2">
    <source>
        <dbReference type="ARBA" id="ARBA00023015"/>
    </source>
</evidence>
<feature type="region of interest" description="Disordered" evidence="5">
    <location>
        <begin position="180"/>
        <end position="206"/>
    </location>
</feature>
<dbReference type="EMBL" id="JBHPON010000004">
    <property type="protein sequence ID" value="MFC6037814.1"/>
    <property type="molecule type" value="Genomic_DNA"/>
</dbReference>
<comment type="caution">
    <text evidence="8">The sequence shown here is derived from an EMBL/GenBank/DDBJ whole genome shotgun (WGS) entry which is preliminary data.</text>
</comment>
<dbReference type="CDD" id="cd06171">
    <property type="entry name" value="Sigma70_r4"/>
    <property type="match status" value="1"/>
</dbReference>
<protein>
    <submittedName>
        <fullName evidence="8">RNA polymerase sigma factor</fullName>
    </submittedName>
</protein>
<accession>A0ABW1L0V5</accession>
<evidence type="ECO:0000313" key="8">
    <source>
        <dbReference type="EMBL" id="MFC6037814.1"/>
    </source>
</evidence>
<dbReference type="Gene3D" id="1.10.10.10">
    <property type="entry name" value="Winged helix-like DNA-binding domain superfamily/Winged helix DNA-binding domain"/>
    <property type="match status" value="1"/>
</dbReference>
<keyword evidence="4" id="KW-0804">Transcription</keyword>
<keyword evidence="2" id="KW-0805">Transcription regulation</keyword>
<evidence type="ECO:0000256" key="1">
    <source>
        <dbReference type="ARBA" id="ARBA00010641"/>
    </source>
</evidence>
<evidence type="ECO:0000256" key="4">
    <source>
        <dbReference type="ARBA" id="ARBA00023163"/>
    </source>
</evidence>
<evidence type="ECO:0000259" key="6">
    <source>
        <dbReference type="Pfam" id="PF04542"/>
    </source>
</evidence>
<dbReference type="SUPFAM" id="SSF88946">
    <property type="entry name" value="Sigma2 domain of RNA polymerase sigma factors"/>
    <property type="match status" value="1"/>
</dbReference>
<dbReference type="NCBIfam" id="TIGR02937">
    <property type="entry name" value="sigma70-ECF"/>
    <property type="match status" value="1"/>
</dbReference>